<dbReference type="InterPro" id="IPR053325">
    <property type="entry name" value="H3-Acetyl_Activator"/>
</dbReference>
<keyword evidence="2" id="KW-1185">Reference proteome</keyword>
<dbReference type="PANTHER" id="PTHR35706">
    <property type="entry name" value="F14O23.11 PROTEIN"/>
    <property type="match status" value="1"/>
</dbReference>
<dbReference type="EMBL" id="JAKUCV010001138">
    <property type="protein sequence ID" value="KAJ4847503.1"/>
    <property type="molecule type" value="Genomic_DNA"/>
</dbReference>
<accession>A0A9Q0GC48</accession>
<gene>
    <name evidence="1" type="ORF">Tsubulata_012252</name>
</gene>
<evidence type="ECO:0000313" key="2">
    <source>
        <dbReference type="Proteomes" id="UP001141552"/>
    </source>
</evidence>
<dbReference type="AlphaFoldDB" id="A0A9Q0GC48"/>
<dbReference type="OrthoDB" id="273230at2759"/>
<sequence length="118" mass="12574">MPKPSQASLFKLLLRSRSLIPPRPGLKSCVKSVGKPGFRGLSLGLSGLSLLGAVAQPPAQPALVSPPVAECARAAVKQVMDMFQGLLEKLPESEKAALQRSMGLKMEQLKAELQQLDD</sequence>
<protein>
    <submittedName>
        <fullName evidence="1">Uncharacterized protein</fullName>
    </submittedName>
</protein>
<dbReference type="Proteomes" id="UP001141552">
    <property type="component" value="Unassembled WGS sequence"/>
</dbReference>
<proteinExistence type="predicted"/>
<organism evidence="1 2">
    <name type="scientific">Turnera subulata</name>
    <dbReference type="NCBI Taxonomy" id="218843"/>
    <lineage>
        <taxon>Eukaryota</taxon>
        <taxon>Viridiplantae</taxon>
        <taxon>Streptophyta</taxon>
        <taxon>Embryophyta</taxon>
        <taxon>Tracheophyta</taxon>
        <taxon>Spermatophyta</taxon>
        <taxon>Magnoliopsida</taxon>
        <taxon>eudicotyledons</taxon>
        <taxon>Gunneridae</taxon>
        <taxon>Pentapetalae</taxon>
        <taxon>rosids</taxon>
        <taxon>fabids</taxon>
        <taxon>Malpighiales</taxon>
        <taxon>Passifloraceae</taxon>
        <taxon>Turnera</taxon>
    </lineage>
</organism>
<comment type="caution">
    <text evidence="1">The sequence shown here is derived from an EMBL/GenBank/DDBJ whole genome shotgun (WGS) entry which is preliminary data.</text>
</comment>
<name>A0A9Q0GC48_9ROSI</name>
<reference evidence="1" key="2">
    <citation type="journal article" date="2023" name="Plants (Basel)">
        <title>Annotation of the Turnera subulata (Passifloraceae) Draft Genome Reveals the S-Locus Evolved after the Divergence of Turneroideae from Passifloroideae in a Stepwise Manner.</title>
        <authorList>
            <person name="Henning P.M."/>
            <person name="Roalson E.H."/>
            <person name="Mir W."/>
            <person name="McCubbin A.G."/>
            <person name="Shore J.S."/>
        </authorList>
    </citation>
    <scope>NUCLEOTIDE SEQUENCE</scope>
    <source>
        <strain evidence="1">F60SS</strain>
    </source>
</reference>
<reference evidence="1" key="1">
    <citation type="submission" date="2022-02" db="EMBL/GenBank/DDBJ databases">
        <authorList>
            <person name="Henning P.M."/>
            <person name="McCubbin A.G."/>
            <person name="Shore J.S."/>
        </authorList>
    </citation>
    <scope>NUCLEOTIDE SEQUENCE</scope>
    <source>
        <strain evidence="1">F60SS</strain>
        <tissue evidence="1">Leaves</tissue>
    </source>
</reference>
<dbReference type="PANTHER" id="PTHR35706:SF1">
    <property type="entry name" value="EMBRYOGENESIS-LIKE PROTEIN"/>
    <property type="match status" value="1"/>
</dbReference>
<evidence type="ECO:0000313" key="1">
    <source>
        <dbReference type="EMBL" id="KAJ4847503.1"/>
    </source>
</evidence>